<dbReference type="Proteomes" id="UP001642484">
    <property type="component" value="Unassembled WGS sequence"/>
</dbReference>
<feature type="region of interest" description="Disordered" evidence="1">
    <location>
        <begin position="760"/>
        <end position="799"/>
    </location>
</feature>
<evidence type="ECO:0000256" key="1">
    <source>
        <dbReference type="SAM" id="MobiDB-lite"/>
    </source>
</evidence>
<protein>
    <submittedName>
        <fullName evidence="2">Uncharacterized protein</fullName>
    </submittedName>
</protein>
<organism evidence="2 3">
    <name type="scientific">Durusdinium trenchii</name>
    <dbReference type="NCBI Taxonomy" id="1381693"/>
    <lineage>
        <taxon>Eukaryota</taxon>
        <taxon>Sar</taxon>
        <taxon>Alveolata</taxon>
        <taxon>Dinophyceae</taxon>
        <taxon>Suessiales</taxon>
        <taxon>Symbiodiniaceae</taxon>
        <taxon>Durusdinium</taxon>
    </lineage>
</organism>
<proteinExistence type="predicted"/>
<gene>
    <name evidence="2" type="ORF">CCMP2556_LOCUS53021</name>
</gene>
<name>A0ABP0SQL7_9DINO</name>
<comment type="caution">
    <text evidence="2">The sequence shown here is derived from an EMBL/GenBank/DDBJ whole genome shotgun (WGS) entry which is preliminary data.</text>
</comment>
<dbReference type="EMBL" id="CAXAMN010028028">
    <property type="protein sequence ID" value="CAK9114677.1"/>
    <property type="molecule type" value="Genomic_DNA"/>
</dbReference>
<evidence type="ECO:0000313" key="3">
    <source>
        <dbReference type="Proteomes" id="UP001642484"/>
    </source>
</evidence>
<reference evidence="2 3" key="1">
    <citation type="submission" date="2024-02" db="EMBL/GenBank/DDBJ databases">
        <authorList>
            <person name="Chen Y."/>
            <person name="Shah S."/>
            <person name="Dougan E. K."/>
            <person name="Thang M."/>
            <person name="Chan C."/>
        </authorList>
    </citation>
    <scope>NUCLEOTIDE SEQUENCE [LARGE SCALE GENOMIC DNA]</scope>
</reference>
<accession>A0ABP0SQL7</accession>
<sequence>MAPQKYSEAVIARFSHSRLLEACEEWGLSYDTSLLVSENRARLARRIVDGDVVCKKQDLSEVSGRACAASEADASAPLPPPSTPPPDSFLCSGCNLDIPNSDRSCLPKYCKQCFEHELAELLKPQSSSNAEGVADGNANSGSGSGAILQSLAAVAEDFSVDARNVVCVQCSRPVTSENKSPVPECCFECWQKQEKLEEEILDAKPGVDEKRIAEEGKNDDILHVANDQRRWEMYGALATMIHRGDDGCGSAYAVSIRADLQPLKINRNKLGSILKLLQTEGTLPRQVPLNFRTGRSQGHSLSDAEKRVFLQFIQWHATHGNALSVETCRRALCFMAMEKSGVLDDALGDPASLEMDDFDVPSRWETFRQWVKATQPKSEWLTVAKLKARSPVEATACNAETITKTYNEWEALLRELGISDCDGRIKADQAHRVIVVDEKGFSQRADNLSKGVISNSLKNKASTMTSTATWEHITCTSWLPLAPLPSKVVLPCGIVVPTKGTNDTMKQIWPEACIEGNSGGSSTSSIFCLFLLKCLIEPMRKVEEKEILLIMDSGGGAYMHLSWQFLSLCETHRIRPYMLRGYLTRALCALDQEPHACMARLWSAFKGKWKNNLNMYQALQAIREITQESLTEQRAAAGWARVGLKAGRSIDRDVVLVERYSEVIQSYKYAEKPQTPLMQVIEKCSPSKSRCKACQVWVLATSKYCQNCSIPNENFEKGTYEVHRDGKRSGWKSASEVEVPEGDTSFSREAVTDLLAELRSRTKKQKTSDSATLPPSKEPESGAAAASGKEPSAEVNESDQEWDLNTCDGCVHYLASLFPRRGESVCGQWQISLCESIYSPKSGSQCRSTR</sequence>
<feature type="region of interest" description="Disordered" evidence="1">
    <location>
        <begin position="726"/>
        <end position="745"/>
    </location>
</feature>
<evidence type="ECO:0000313" key="2">
    <source>
        <dbReference type="EMBL" id="CAK9114677.1"/>
    </source>
</evidence>
<keyword evidence="3" id="KW-1185">Reference proteome</keyword>